<dbReference type="AlphaFoldDB" id="A0A3P5WL88"/>
<dbReference type="EMBL" id="UXAW01000033">
    <property type="protein sequence ID" value="VDC20240.1"/>
    <property type="molecule type" value="Genomic_DNA"/>
</dbReference>
<dbReference type="Gene3D" id="2.60.120.10">
    <property type="entry name" value="Jelly Rolls"/>
    <property type="match status" value="1"/>
</dbReference>
<keyword evidence="3" id="KW-1185">Reference proteome</keyword>
<accession>A0A3P5WL88</accession>
<dbReference type="RefSeq" id="WP_124084826.1">
    <property type="nucleotide sequence ID" value="NZ_UXAW01000033.1"/>
</dbReference>
<name>A0A3P5WL88_9RHOB</name>
<evidence type="ECO:0000313" key="2">
    <source>
        <dbReference type="EMBL" id="VDC20240.1"/>
    </source>
</evidence>
<dbReference type="OrthoDB" id="7282222at2"/>
<dbReference type="Pfam" id="PF09313">
    <property type="entry name" value="TehB-like"/>
    <property type="match status" value="1"/>
</dbReference>
<sequence>MWPEALTPYRRTTEFTAATIPAGLLRAHATKPGTWARLHVLSGLLMFRDLETGRDHLIGPGIHPLIRPEARHEVAPQGAVRFFVEFCALPQPAPKAPGV</sequence>
<dbReference type="SUPFAM" id="SSF51197">
    <property type="entry name" value="Clavaminate synthase-like"/>
    <property type="match status" value="1"/>
</dbReference>
<evidence type="ECO:0000313" key="3">
    <source>
        <dbReference type="Proteomes" id="UP000277498"/>
    </source>
</evidence>
<proteinExistence type="predicted"/>
<evidence type="ECO:0000259" key="1">
    <source>
        <dbReference type="Pfam" id="PF09313"/>
    </source>
</evidence>
<dbReference type="InterPro" id="IPR014710">
    <property type="entry name" value="RmlC-like_jellyroll"/>
</dbReference>
<feature type="domain" description="TehB/YeaR-like" evidence="1">
    <location>
        <begin position="10"/>
        <end position="84"/>
    </location>
</feature>
<dbReference type="Proteomes" id="UP000277498">
    <property type="component" value="Unassembled WGS sequence"/>
</dbReference>
<protein>
    <submittedName>
        <fullName evidence="2">Tellurite resistance protein TehB</fullName>
    </submittedName>
</protein>
<dbReference type="InterPro" id="IPR015392">
    <property type="entry name" value="TehB/YeaR-like_dom"/>
</dbReference>
<organism evidence="2 3">
    <name type="scientific">Pseudogemmobacter humi</name>
    <dbReference type="NCBI Taxonomy" id="2483812"/>
    <lineage>
        <taxon>Bacteria</taxon>
        <taxon>Pseudomonadati</taxon>
        <taxon>Pseudomonadota</taxon>
        <taxon>Alphaproteobacteria</taxon>
        <taxon>Rhodobacterales</taxon>
        <taxon>Paracoccaceae</taxon>
        <taxon>Pseudogemmobacter</taxon>
    </lineage>
</organism>
<gene>
    <name evidence="2" type="ORF">XINFAN_00390</name>
</gene>
<reference evidence="2 3" key="1">
    <citation type="submission" date="2018-11" db="EMBL/GenBank/DDBJ databases">
        <authorList>
            <person name="Criscuolo A."/>
        </authorList>
    </citation>
    <scope>NUCLEOTIDE SEQUENCE [LARGE SCALE GENOMIC DNA]</scope>
    <source>
        <strain evidence="2">ACIP111625</strain>
    </source>
</reference>